<dbReference type="InterPro" id="IPR012337">
    <property type="entry name" value="RNaseH-like_sf"/>
</dbReference>
<dbReference type="EMBL" id="BDGJ01000211">
    <property type="protein sequence ID" value="GAW94280.1"/>
    <property type="molecule type" value="Genomic_DNA"/>
</dbReference>
<name>A0A1Z5HYB2_9FIRM</name>
<evidence type="ECO:0000313" key="3">
    <source>
        <dbReference type="Proteomes" id="UP000197032"/>
    </source>
</evidence>
<feature type="domain" description="Integrase catalytic" evidence="1">
    <location>
        <begin position="1"/>
        <end position="44"/>
    </location>
</feature>
<gene>
    <name evidence="2" type="ORF">KKC1_33900</name>
</gene>
<dbReference type="PROSITE" id="PS50994">
    <property type="entry name" value="INTEGRASE"/>
    <property type="match status" value="1"/>
</dbReference>
<evidence type="ECO:0000313" key="2">
    <source>
        <dbReference type="EMBL" id="GAW94280.1"/>
    </source>
</evidence>
<evidence type="ECO:0000259" key="1">
    <source>
        <dbReference type="PROSITE" id="PS50994"/>
    </source>
</evidence>
<dbReference type="Gene3D" id="3.30.420.10">
    <property type="entry name" value="Ribonuclease H-like superfamily/Ribonuclease H"/>
    <property type="match status" value="1"/>
</dbReference>
<dbReference type="AlphaFoldDB" id="A0A1Z5HYB2"/>
<sequence>MVDNGKIYRSHTFHVACASLGITLTHTQPYDAQSKGKIERFLVR</sequence>
<dbReference type="SUPFAM" id="SSF53098">
    <property type="entry name" value="Ribonuclease H-like"/>
    <property type="match status" value="1"/>
</dbReference>
<proteinExistence type="predicted"/>
<accession>A0A1Z5HYB2</accession>
<dbReference type="Proteomes" id="UP000197032">
    <property type="component" value="Unassembled WGS sequence"/>
</dbReference>
<dbReference type="InterPro" id="IPR036397">
    <property type="entry name" value="RNaseH_sf"/>
</dbReference>
<comment type="caution">
    <text evidence="2">The sequence shown here is derived from an EMBL/GenBank/DDBJ whole genome shotgun (WGS) entry which is preliminary data.</text>
</comment>
<dbReference type="GO" id="GO:0003676">
    <property type="term" value="F:nucleic acid binding"/>
    <property type="evidence" value="ECO:0007669"/>
    <property type="project" value="InterPro"/>
</dbReference>
<organism evidence="2 3">
    <name type="scientific">Calderihabitans maritimus</name>
    <dbReference type="NCBI Taxonomy" id="1246530"/>
    <lineage>
        <taxon>Bacteria</taxon>
        <taxon>Bacillati</taxon>
        <taxon>Bacillota</taxon>
        <taxon>Clostridia</taxon>
        <taxon>Neomoorellales</taxon>
        <taxon>Calderihabitantaceae</taxon>
        <taxon>Calderihabitans</taxon>
    </lineage>
</organism>
<protein>
    <submittedName>
        <fullName evidence="2">ISChy6, transposase</fullName>
    </submittedName>
</protein>
<reference evidence="3" key="1">
    <citation type="journal article" date="2017" name="Appl. Environ. Microbiol.">
        <title>Genomic analysis of Calderihabitans maritimus KKC1, a thermophilic hydrogenogenic carboxydotrophic bacterium isolated from marine sediment.</title>
        <authorList>
            <person name="Omae K."/>
            <person name="Yoneda Y."/>
            <person name="Fukuyama Y."/>
            <person name="Yoshida T."/>
            <person name="Sako Y."/>
        </authorList>
    </citation>
    <scope>NUCLEOTIDE SEQUENCE [LARGE SCALE GENOMIC DNA]</scope>
    <source>
        <strain evidence="3">KKC1</strain>
    </source>
</reference>
<dbReference type="GO" id="GO:0015074">
    <property type="term" value="P:DNA integration"/>
    <property type="evidence" value="ECO:0007669"/>
    <property type="project" value="InterPro"/>
</dbReference>
<dbReference type="InterPro" id="IPR001584">
    <property type="entry name" value="Integrase_cat-core"/>
</dbReference>
<keyword evidence="3" id="KW-1185">Reference proteome</keyword>